<evidence type="ECO:0008006" key="3">
    <source>
        <dbReference type="Google" id="ProtNLM"/>
    </source>
</evidence>
<gene>
    <name evidence="1" type="ORF">MGAL_10B053757</name>
</gene>
<evidence type="ECO:0000313" key="2">
    <source>
        <dbReference type="Proteomes" id="UP000596742"/>
    </source>
</evidence>
<dbReference type="PANTHER" id="PTHR16897">
    <property type="entry name" value="OS10G0105400 PROTEIN"/>
    <property type="match status" value="1"/>
</dbReference>
<dbReference type="PANTHER" id="PTHR16897:SF2">
    <property type="entry name" value="OS03G0226600 PROTEIN"/>
    <property type="match status" value="1"/>
</dbReference>
<dbReference type="AlphaFoldDB" id="A0A8B6GFP6"/>
<proteinExistence type="predicted"/>
<name>A0A8B6GFP6_MYTGA</name>
<organism evidence="1 2">
    <name type="scientific">Mytilus galloprovincialis</name>
    <name type="common">Mediterranean mussel</name>
    <dbReference type="NCBI Taxonomy" id="29158"/>
    <lineage>
        <taxon>Eukaryota</taxon>
        <taxon>Metazoa</taxon>
        <taxon>Spiralia</taxon>
        <taxon>Lophotrochozoa</taxon>
        <taxon>Mollusca</taxon>
        <taxon>Bivalvia</taxon>
        <taxon>Autobranchia</taxon>
        <taxon>Pteriomorphia</taxon>
        <taxon>Mytilida</taxon>
        <taxon>Mytiloidea</taxon>
        <taxon>Mytilidae</taxon>
        <taxon>Mytilinae</taxon>
        <taxon>Mytilus</taxon>
    </lineage>
</organism>
<protein>
    <recommendedName>
        <fullName evidence="3">Jagged 1-like</fullName>
    </recommendedName>
</protein>
<reference evidence="1" key="1">
    <citation type="submission" date="2018-11" db="EMBL/GenBank/DDBJ databases">
        <authorList>
            <person name="Alioto T."/>
            <person name="Alioto T."/>
        </authorList>
    </citation>
    <scope>NUCLEOTIDE SEQUENCE</scope>
</reference>
<comment type="caution">
    <text evidence="1">The sequence shown here is derived from an EMBL/GenBank/DDBJ whole genome shotgun (WGS) entry which is preliminary data.</text>
</comment>
<sequence length="379" mass="41680">MANRRYTEGSTEVQGFTSVGLNNFAYNYNVSLAHTSVIHITVIATNAAGLRREAHAEDLLVDLTAPDIRFVNDGIGSDIDAQTTEEVSANWEVNDAESGIDVCEWAVGYQPYGNEIQTFQQLASGVKRISKVFSSGQVSMQMIHVTLRCKNEAGLQSSKSSNGVKISSLPPNTTSAEVQILPHSLTEYNPRYHYQGDTSSIRVKWTGFEDLTGLDSYLLTLQSHGKSTLISKSIIAENQDISYCLFEGLDISNGNYSASVNAVNKMYLRSTQVSSQIVISQMSPLLIENPNLRLDLDNRTITASWKDHFQTQQPIYYEVSAGTILGGADIIQWQETKNTFLEFQLPPKIKSVKDLTGYLSVRGVSANGMTTLVNAAVKL</sequence>
<keyword evidence="2" id="KW-1185">Reference proteome</keyword>
<dbReference type="EMBL" id="UYJE01008371">
    <property type="protein sequence ID" value="VDI63400.1"/>
    <property type="molecule type" value="Genomic_DNA"/>
</dbReference>
<evidence type="ECO:0000313" key="1">
    <source>
        <dbReference type="EMBL" id="VDI63400.1"/>
    </source>
</evidence>
<accession>A0A8B6GFP6</accession>
<dbReference type="Proteomes" id="UP000596742">
    <property type="component" value="Unassembled WGS sequence"/>
</dbReference>
<dbReference type="OrthoDB" id="6112879at2759"/>